<dbReference type="OrthoDB" id="981213at2"/>
<organism evidence="4 5">
    <name type="scientific">Pedobacter antarcticus 4BY</name>
    <dbReference type="NCBI Taxonomy" id="1358423"/>
    <lineage>
        <taxon>Bacteria</taxon>
        <taxon>Pseudomonadati</taxon>
        <taxon>Bacteroidota</taxon>
        <taxon>Sphingobacteriia</taxon>
        <taxon>Sphingobacteriales</taxon>
        <taxon>Sphingobacteriaceae</taxon>
        <taxon>Pedobacter</taxon>
    </lineage>
</organism>
<keyword evidence="2" id="KW-0472">Membrane</keyword>
<evidence type="ECO:0000256" key="1">
    <source>
        <dbReference type="SAM" id="Coils"/>
    </source>
</evidence>
<reference evidence="4 5" key="1">
    <citation type="journal article" date="1992" name="Int. J. Syst. Bacteriol.">
        <title>Sphingobacterium antarcticus sp. nov. a Psychrotrophic Bacterium from the Soils of Schirmacher Oasis, Antarctica.</title>
        <authorList>
            <person name="Shivaji S."/>
            <person name="Ray M.K."/>
            <person name="Rao N.S."/>
            <person name="Saiserr L."/>
            <person name="Jagannadham M.V."/>
            <person name="Kumar G.S."/>
            <person name="Reddy G."/>
            <person name="Bhargava P.M."/>
        </authorList>
    </citation>
    <scope>NUCLEOTIDE SEQUENCE [LARGE SCALE GENOMIC DNA]</scope>
    <source>
        <strain evidence="4 5">4BY</strain>
    </source>
</reference>
<dbReference type="AlphaFoldDB" id="A0A081PER7"/>
<dbReference type="GO" id="GO:0005840">
    <property type="term" value="C:ribosome"/>
    <property type="evidence" value="ECO:0007669"/>
    <property type="project" value="UniProtKB-KW"/>
</dbReference>
<dbReference type="Proteomes" id="UP000028007">
    <property type="component" value="Unassembled WGS sequence"/>
</dbReference>
<feature type="coiled-coil region" evidence="1">
    <location>
        <begin position="162"/>
        <end position="200"/>
    </location>
</feature>
<evidence type="ECO:0000313" key="5">
    <source>
        <dbReference type="Proteomes" id="UP000028007"/>
    </source>
</evidence>
<feature type="chain" id="PRO_5001761702" evidence="3">
    <location>
        <begin position="24"/>
        <end position="202"/>
    </location>
</feature>
<dbReference type="eggNOG" id="ENOG502ZC2G">
    <property type="taxonomic scope" value="Bacteria"/>
</dbReference>
<keyword evidence="2" id="KW-1133">Transmembrane helix</keyword>
<feature type="transmembrane region" description="Helical" evidence="2">
    <location>
        <begin position="129"/>
        <end position="149"/>
    </location>
</feature>
<dbReference type="EMBL" id="JNFF01000081">
    <property type="protein sequence ID" value="KEQ29190.1"/>
    <property type="molecule type" value="Genomic_DNA"/>
</dbReference>
<evidence type="ECO:0000256" key="3">
    <source>
        <dbReference type="SAM" id="SignalP"/>
    </source>
</evidence>
<evidence type="ECO:0000313" key="4">
    <source>
        <dbReference type="EMBL" id="KEQ29190.1"/>
    </source>
</evidence>
<name>A0A081PER7_9SPHI</name>
<accession>A0A081PER7</accession>
<keyword evidence="2" id="KW-0812">Transmembrane</keyword>
<keyword evidence="5" id="KW-1185">Reference proteome</keyword>
<keyword evidence="3" id="KW-0732">Signal</keyword>
<sequence>MKRTLLPLLGLFLMCLITSQTSAQDSTMVDPSLKGQYQLMLSKSRTLDGYKLINPYRLTSFYKSVTDTIRKERQGHIGAQTKIKEQAATIAGLNNEIKGKEASLATSNARLDQISFLGIPFDKGTYNTIVWVLIILLAIALAIVTIRSAKSIQEAKYRSGLYEEIAQEYQTYKVKSNEKEKKLARELQDERNKLEELRTRGN</sequence>
<keyword evidence="4" id="KW-0687">Ribonucleoprotein</keyword>
<keyword evidence="1" id="KW-0175">Coiled coil</keyword>
<protein>
    <submittedName>
        <fullName evidence="4">30S ribosomal protein S10</fullName>
    </submittedName>
</protein>
<keyword evidence="4" id="KW-0689">Ribosomal protein</keyword>
<feature type="signal peptide" evidence="3">
    <location>
        <begin position="1"/>
        <end position="23"/>
    </location>
</feature>
<proteinExistence type="predicted"/>
<evidence type="ECO:0000256" key="2">
    <source>
        <dbReference type="SAM" id="Phobius"/>
    </source>
</evidence>
<gene>
    <name evidence="4" type="ORF">N180_16315</name>
</gene>
<comment type="caution">
    <text evidence="4">The sequence shown here is derived from an EMBL/GenBank/DDBJ whole genome shotgun (WGS) entry which is preliminary data.</text>
</comment>